<dbReference type="RefSeq" id="XP_018710383.1">
    <property type="nucleotide sequence ID" value="XM_018856158.1"/>
</dbReference>
<dbReference type="OrthoDB" id="10538600at2759"/>
<reference evidence="1 2" key="1">
    <citation type="submission" date="2016-05" db="EMBL/GenBank/DDBJ databases">
        <title>Comparative genomics of biotechnologically important yeasts.</title>
        <authorList>
            <consortium name="DOE Joint Genome Institute"/>
            <person name="Riley R."/>
            <person name="Haridas S."/>
            <person name="Wolfe K.H."/>
            <person name="Lopes M.R."/>
            <person name="Hittinger C.T."/>
            <person name="Goker M."/>
            <person name="Salamov A."/>
            <person name="Wisecaver J."/>
            <person name="Long T.M."/>
            <person name="Aerts A.L."/>
            <person name="Barry K."/>
            <person name="Choi C."/>
            <person name="Clum A."/>
            <person name="Coughlan A.Y."/>
            <person name="Deshpande S."/>
            <person name="Douglass A.P."/>
            <person name="Hanson S.J."/>
            <person name="Klenk H.-P."/>
            <person name="LaButti K."/>
            <person name="Lapidus A."/>
            <person name="Lindquist E."/>
            <person name="Lipzen A."/>
            <person name="Meier-kolthoff J.P."/>
            <person name="Ohm R.A."/>
            <person name="Otillar R.P."/>
            <person name="Pangilinan J."/>
            <person name="Peng Y."/>
            <person name="Rokas A."/>
            <person name="Rosa C.A."/>
            <person name="Scheuner C."/>
            <person name="Sibirny A.A."/>
            <person name="Slot J.C."/>
            <person name="Stielow J.B."/>
            <person name="Sun H."/>
            <person name="Kurtzman C.P."/>
            <person name="Blackwell M."/>
            <person name="Grigoriev I.V."/>
            <person name="Jeffries T.W."/>
        </authorList>
    </citation>
    <scope>NUCLEOTIDE SEQUENCE [LARGE SCALE GENOMIC DNA]</scope>
    <source>
        <strain evidence="1 2">NRRL YB-4993</strain>
    </source>
</reference>
<dbReference type="GeneID" id="30029134"/>
<evidence type="ECO:0000313" key="1">
    <source>
        <dbReference type="EMBL" id="OBA19858.1"/>
    </source>
</evidence>
<keyword evidence="2" id="KW-1185">Reference proteome</keyword>
<accession>A0A1A0H7I0</accession>
<dbReference type="Proteomes" id="UP000092555">
    <property type="component" value="Unassembled WGS sequence"/>
</dbReference>
<gene>
    <name evidence="1" type="ORF">METBIDRAFT_32906</name>
</gene>
<dbReference type="EMBL" id="LXTC01000005">
    <property type="protein sequence ID" value="OBA19858.1"/>
    <property type="molecule type" value="Genomic_DNA"/>
</dbReference>
<proteinExistence type="predicted"/>
<evidence type="ECO:0000313" key="2">
    <source>
        <dbReference type="Proteomes" id="UP000092555"/>
    </source>
</evidence>
<sequence>MGTETAKAHSAQLSKREKLRHFFLYRFKFPNEVFRRRSRRFFRKDFTDDGIDKPGAPIDPAQFQRSNESGGYRIIATTSNNDSPKRKCASKSAINGFRENYPAVQEDKLTAQSLADTSENRSLLKKIRLRWLQNPDFAPVVHPESGTRKLVPQSISFLKEMCPGPSTTEVSCSYR</sequence>
<dbReference type="AlphaFoldDB" id="A0A1A0H7I0"/>
<name>A0A1A0H7I0_9ASCO</name>
<organism evidence="1 2">
    <name type="scientific">Metschnikowia bicuspidata var. bicuspidata NRRL YB-4993</name>
    <dbReference type="NCBI Taxonomy" id="869754"/>
    <lineage>
        <taxon>Eukaryota</taxon>
        <taxon>Fungi</taxon>
        <taxon>Dikarya</taxon>
        <taxon>Ascomycota</taxon>
        <taxon>Saccharomycotina</taxon>
        <taxon>Pichiomycetes</taxon>
        <taxon>Metschnikowiaceae</taxon>
        <taxon>Metschnikowia</taxon>
    </lineage>
</organism>
<comment type="caution">
    <text evidence="1">The sequence shown here is derived from an EMBL/GenBank/DDBJ whole genome shotgun (WGS) entry which is preliminary data.</text>
</comment>
<protein>
    <submittedName>
        <fullName evidence="1">Uncharacterized protein</fullName>
    </submittedName>
</protein>